<feature type="compositionally biased region" description="Polar residues" evidence="1">
    <location>
        <begin position="1"/>
        <end position="11"/>
    </location>
</feature>
<organism evidence="3 4">
    <name type="scientific">Branchiostoma lanceolatum</name>
    <name type="common">Common lancelet</name>
    <name type="synonym">Amphioxus lanceolatum</name>
    <dbReference type="NCBI Taxonomy" id="7740"/>
    <lineage>
        <taxon>Eukaryota</taxon>
        <taxon>Metazoa</taxon>
        <taxon>Chordata</taxon>
        <taxon>Cephalochordata</taxon>
        <taxon>Leptocardii</taxon>
        <taxon>Amphioxiformes</taxon>
        <taxon>Branchiostomatidae</taxon>
        <taxon>Branchiostoma</taxon>
    </lineage>
</organism>
<protein>
    <submittedName>
        <fullName evidence="3">Hypp2216 protein</fullName>
    </submittedName>
</protein>
<evidence type="ECO:0000259" key="2">
    <source>
        <dbReference type="PROSITE" id="PS50800"/>
    </source>
</evidence>
<evidence type="ECO:0000313" key="4">
    <source>
        <dbReference type="Proteomes" id="UP000838412"/>
    </source>
</evidence>
<dbReference type="Proteomes" id="UP000838412">
    <property type="component" value="Chromosome 3"/>
</dbReference>
<accession>A0A8J9ZPF5</accession>
<gene>
    <name evidence="3" type="primary">Hypp2216</name>
    <name evidence="3" type="ORF">BLAG_LOCUS16624</name>
</gene>
<evidence type="ECO:0000256" key="1">
    <source>
        <dbReference type="SAM" id="MobiDB-lite"/>
    </source>
</evidence>
<feature type="region of interest" description="Disordered" evidence="1">
    <location>
        <begin position="1"/>
        <end position="28"/>
    </location>
</feature>
<reference evidence="3" key="1">
    <citation type="submission" date="2022-01" db="EMBL/GenBank/DDBJ databases">
        <authorList>
            <person name="Braso-Vives M."/>
        </authorList>
    </citation>
    <scope>NUCLEOTIDE SEQUENCE</scope>
</reference>
<dbReference type="PROSITE" id="PS50800">
    <property type="entry name" value="SAP"/>
    <property type="match status" value="1"/>
</dbReference>
<sequence length="180" mass="19787">MPFLQSGNPSATGPGLGDTSPASSSERTVFGQDLDVAMTDFVDTSPERVPPPELPDIISSLSTLLGNRRDTREPPRTSSSEDVLGIPDLKREPTMTFSTGKLKVSEVLRIFHEEGHAETKAKLQRLLQKLESSLQAKPSCSSLRIMTNGQLRDTLHSLQQPTNGSRKELIQKVYQASKRM</sequence>
<dbReference type="InterPro" id="IPR003034">
    <property type="entry name" value="SAP_dom"/>
</dbReference>
<feature type="region of interest" description="Disordered" evidence="1">
    <location>
        <begin position="63"/>
        <end position="87"/>
    </location>
</feature>
<keyword evidence="4" id="KW-1185">Reference proteome</keyword>
<proteinExistence type="predicted"/>
<name>A0A8J9ZPF5_BRALA</name>
<dbReference type="EMBL" id="OV696688">
    <property type="protein sequence ID" value="CAH1259270.1"/>
    <property type="molecule type" value="Genomic_DNA"/>
</dbReference>
<evidence type="ECO:0000313" key="3">
    <source>
        <dbReference type="EMBL" id="CAH1259270.1"/>
    </source>
</evidence>
<feature type="domain" description="SAP" evidence="2">
    <location>
        <begin position="143"/>
        <end position="177"/>
    </location>
</feature>
<dbReference type="AlphaFoldDB" id="A0A8J9ZPF5"/>